<dbReference type="HOGENOM" id="CLU_2353315_0_0_2"/>
<organism evidence="1 2">
    <name type="scientific">Pyrobaculum islandicum (strain DSM 4184 / JCM 9189 / GEO3)</name>
    <dbReference type="NCBI Taxonomy" id="384616"/>
    <lineage>
        <taxon>Archaea</taxon>
        <taxon>Thermoproteota</taxon>
        <taxon>Thermoprotei</taxon>
        <taxon>Thermoproteales</taxon>
        <taxon>Thermoproteaceae</taxon>
        <taxon>Pyrobaculum</taxon>
    </lineage>
</organism>
<reference evidence="1" key="1">
    <citation type="submission" date="2006-12" db="EMBL/GenBank/DDBJ databases">
        <title>Complete sequence of Pyrobaculum islandicum DSM 4184.</title>
        <authorList>
            <person name="Copeland A."/>
            <person name="Lucas S."/>
            <person name="Lapidus A."/>
            <person name="Barry K."/>
            <person name="Detter J.C."/>
            <person name="Glavina del Rio T."/>
            <person name="Dalin E."/>
            <person name="Tice H."/>
            <person name="Pitluck S."/>
            <person name="Meincke L."/>
            <person name="Brettin T."/>
            <person name="Bruce D."/>
            <person name="Han C."/>
            <person name="Tapia R."/>
            <person name="Gilna P."/>
            <person name="Schmutz J."/>
            <person name="Larimer F."/>
            <person name="Land M."/>
            <person name="Hauser L."/>
            <person name="Kyrpides N."/>
            <person name="Mikhailova N."/>
            <person name="Cozen A.E."/>
            <person name="Fitz-Gibbon S.T."/>
            <person name="House C.H."/>
            <person name="Saltikov C."/>
            <person name="Lowe T."/>
            <person name="Richardson P."/>
        </authorList>
    </citation>
    <scope>NUCLEOTIDE SEQUENCE [LARGE SCALE GENOMIC DNA]</scope>
    <source>
        <strain evidence="1">DSM 4184</strain>
    </source>
</reference>
<proteinExistence type="predicted"/>
<dbReference type="GeneID" id="4617947"/>
<dbReference type="eggNOG" id="arCOG01586">
    <property type="taxonomic scope" value="Archaea"/>
</dbReference>
<name>A1RUR1_PYRIL</name>
<dbReference type="OrthoDB" id="24108at2157"/>
<accession>A1RUR1</accession>
<evidence type="ECO:0000313" key="1">
    <source>
        <dbReference type="EMBL" id="ABL88693.1"/>
    </source>
</evidence>
<dbReference type="AlphaFoldDB" id="A1RUR1"/>
<evidence type="ECO:0000313" key="2">
    <source>
        <dbReference type="Proteomes" id="UP000002595"/>
    </source>
</evidence>
<sequence>MEFLTYDERNILTMLVTESCASSIAKRLGEPQQPAWYTPSRLREARAAGEPMHYVRPDHAGLHYAFFQSPTEPGDGAVPKFETLEGTYIFAMPFRTEER</sequence>
<dbReference type="EMBL" id="CP000504">
    <property type="protein sequence ID" value="ABL88693.1"/>
    <property type="molecule type" value="Genomic_DNA"/>
</dbReference>
<keyword evidence="2" id="KW-1185">Reference proteome</keyword>
<dbReference type="Proteomes" id="UP000002595">
    <property type="component" value="Chromosome"/>
</dbReference>
<dbReference type="RefSeq" id="WP_011763268.1">
    <property type="nucleotide sequence ID" value="NC_008701.1"/>
</dbReference>
<protein>
    <submittedName>
        <fullName evidence="1">Uncharacterized protein</fullName>
    </submittedName>
</protein>
<dbReference type="STRING" id="384616.Pisl_1538"/>
<gene>
    <name evidence="1" type="ordered locus">Pisl_1538</name>
</gene>
<dbReference type="KEGG" id="pis:Pisl_1538"/>